<dbReference type="FunFam" id="3.40.50.300:FF:000008">
    <property type="entry name" value="ATP-dependent RNA helicase RhlB"/>
    <property type="match status" value="1"/>
</dbReference>
<dbReference type="SMART" id="SM00490">
    <property type="entry name" value="HELICc"/>
    <property type="match status" value="1"/>
</dbReference>
<evidence type="ECO:0000256" key="6">
    <source>
        <dbReference type="RuleBase" id="RU000492"/>
    </source>
</evidence>
<feature type="non-terminal residue" evidence="12">
    <location>
        <position position="716"/>
    </location>
</feature>
<dbReference type="Gene3D" id="2.20.70.10">
    <property type="match status" value="1"/>
</dbReference>
<dbReference type="PANTHER" id="PTHR47958">
    <property type="entry name" value="ATP-DEPENDENT RNA HELICASE DBP3"/>
    <property type="match status" value="1"/>
</dbReference>
<gene>
    <name evidence="12" type="ORF">HaLaN_18775</name>
</gene>
<dbReference type="Pfam" id="PF07766">
    <property type="entry name" value="LETM1_RBD"/>
    <property type="match status" value="1"/>
</dbReference>
<keyword evidence="8" id="KW-0812">Transmembrane</keyword>
<feature type="domain" description="Helicase ATP-binding" evidence="10">
    <location>
        <begin position="96"/>
        <end position="161"/>
    </location>
</feature>
<dbReference type="PROSITE" id="PS51194">
    <property type="entry name" value="HELICASE_CTER"/>
    <property type="match status" value="1"/>
</dbReference>
<evidence type="ECO:0000256" key="4">
    <source>
        <dbReference type="ARBA" id="ARBA00022806"/>
    </source>
</evidence>
<dbReference type="InterPro" id="IPR033122">
    <property type="entry name" value="LETM1-like_RBD"/>
</dbReference>
<evidence type="ECO:0000256" key="2">
    <source>
        <dbReference type="ARBA" id="ARBA00022741"/>
    </source>
</evidence>
<evidence type="ECO:0000256" key="8">
    <source>
        <dbReference type="SAM" id="Phobius"/>
    </source>
</evidence>
<accession>A0A699ZHN5</accession>
<keyword evidence="8" id="KW-1133">Transmembrane helix</keyword>
<feature type="transmembrane region" description="Helical" evidence="8">
    <location>
        <begin position="641"/>
        <end position="664"/>
    </location>
</feature>
<comment type="similarity">
    <text evidence="6">Belongs to the DEAD box helicase family.</text>
</comment>
<evidence type="ECO:0000256" key="5">
    <source>
        <dbReference type="ARBA" id="ARBA00022840"/>
    </source>
</evidence>
<dbReference type="SMART" id="SM00456">
    <property type="entry name" value="WW"/>
    <property type="match status" value="1"/>
</dbReference>
<keyword evidence="5 6" id="KW-0067">ATP-binding</keyword>
<dbReference type="SUPFAM" id="SSF52540">
    <property type="entry name" value="P-loop containing nucleoside triphosphate hydrolases"/>
    <property type="match status" value="1"/>
</dbReference>
<dbReference type="SUPFAM" id="SSF51045">
    <property type="entry name" value="WW domain"/>
    <property type="match status" value="1"/>
</dbReference>
<dbReference type="Pfam" id="PF00270">
    <property type="entry name" value="DEAD"/>
    <property type="match status" value="1"/>
</dbReference>
<keyword evidence="3 6" id="KW-0378">Hydrolase</keyword>
<protein>
    <recommendedName>
        <fullName evidence="1">RNA helicase</fullName>
        <ecNumber evidence="1">3.6.4.13</ecNumber>
    </recommendedName>
</protein>
<dbReference type="InterPro" id="IPR001650">
    <property type="entry name" value="Helicase_C-like"/>
</dbReference>
<dbReference type="InterPro" id="IPR011545">
    <property type="entry name" value="DEAD/DEAH_box_helicase_dom"/>
</dbReference>
<dbReference type="PROSITE" id="PS01159">
    <property type="entry name" value="WW_DOMAIN_1"/>
    <property type="match status" value="1"/>
</dbReference>
<dbReference type="GO" id="GO:0043022">
    <property type="term" value="F:ribosome binding"/>
    <property type="evidence" value="ECO:0007669"/>
    <property type="project" value="InterPro"/>
</dbReference>
<dbReference type="PROSITE" id="PS50020">
    <property type="entry name" value="WW_DOMAIN_2"/>
    <property type="match status" value="1"/>
</dbReference>
<keyword evidence="13" id="KW-1185">Reference proteome</keyword>
<dbReference type="InterPro" id="IPR000629">
    <property type="entry name" value="RNA-helicase_DEAD-box_CS"/>
</dbReference>
<dbReference type="GO" id="GO:0003724">
    <property type="term" value="F:RNA helicase activity"/>
    <property type="evidence" value="ECO:0007669"/>
    <property type="project" value="UniProtKB-EC"/>
</dbReference>
<keyword evidence="4 6" id="KW-0347">Helicase</keyword>
<reference evidence="12 13" key="1">
    <citation type="submission" date="2020-02" db="EMBL/GenBank/DDBJ databases">
        <title>Draft genome sequence of Haematococcus lacustris strain NIES-144.</title>
        <authorList>
            <person name="Morimoto D."/>
            <person name="Nakagawa S."/>
            <person name="Yoshida T."/>
            <person name="Sawayama S."/>
        </authorList>
    </citation>
    <scope>NUCLEOTIDE SEQUENCE [LARGE SCALE GENOMIC DNA]</scope>
    <source>
        <strain evidence="12 13">NIES-144</strain>
    </source>
</reference>
<keyword evidence="7" id="KW-0175">Coiled coil</keyword>
<dbReference type="Gene3D" id="3.40.50.300">
    <property type="entry name" value="P-loop containing nucleotide triphosphate hydrolases"/>
    <property type="match status" value="2"/>
</dbReference>
<proteinExistence type="inferred from homology"/>
<keyword evidence="2 6" id="KW-0547">Nucleotide-binding</keyword>
<sequence length="716" mass="79561">MSGPVRVDDPGLPPPWQALHDPASNLRYYWNPSTNVTTYQRPASAPAAGPPSGGYDDYRIKAEADKFGRSSGIRNTCLYGGAPKGPQLRDISMGVHIVRLGNVSYLVLDEADRMLDMGFEPQIQKIVRTIPRQRQTLFFSATWPREVKQIASQFVTNQTVHIFIGGVEEKLVANKSITQYVKVMGSSHEKLPELQRILRSKPGGTRIIVFCTTKRMCDQLAHSISRDFRAAAIHGDKRQQERDYVLAAFKSGQTPVLIATDVAARGLDIPHVAAVVNYDFPTGVEDYIHRIGRTGRAGATGESYTFLTFEDGKHARELATVMAEADMDESVIKDLELEEQERRKEAVEIVSEMLLTAEQLKEAAQQLASGIEKLGQAEKVAEQFVAMRIKPALRKARETELVDLVKQTGAYLKGLWYRLNGGGTRVREPALSPDLPLPMSTRRDSELAISQLSLELDATEQRLREAARARDVQLRRARAPEGRATMPFQLKTMDAEVLRLSRALAIRTLQIELEYTFSALEDEAVDILGSDVNDLLSRQNSTTELRLLAAEFSYLDQQLAVFDVGGVAVNMEDLLAALAAEVKEGLDKVREAVDFMTRGLRLLGSDIASAARLFGKAASGGTLKPREVSALRRTARDLLTFIPFTIILIIPLTPLGHVLVFGFIQTYFPSFFPSCFTNQRQDLMIRYEELERLLLAARMQAEATEEEAELARAAVA</sequence>
<evidence type="ECO:0000259" key="11">
    <source>
        <dbReference type="PROSITE" id="PS51194"/>
    </source>
</evidence>
<dbReference type="PROSITE" id="PS00039">
    <property type="entry name" value="DEAD_ATP_HELICASE"/>
    <property type="match status" value="1"/>
</dbReference>
<evidence type="ECO:0000259" key="10">
    <source>
        <dbReference type="PROSITE" id="PS51192"/>
    </source>
</evidence>
<evidence type="ECO:0000259" key="9">
    <source>
        <dbReference type="PROSITE" id="PS50020"/>
    </source>
</evidence>
<dbReference type="InterPro" id="IPR036020">
    <property type="entry name" value="WW_dom_sf"/>
</dbReference>
<feature type="coiled-coil region" evidence="7">
    <location>
        <begin position="442"/>
        <end position="469"/>
    </location>
</feature>
<feature type="non-terminal residue" evidence="12">
    <location>
        <position position="1"/>
    </location>
</feature>
<dbReference type="InterPro" id="IPR001202">
    <property type="entry name" value="WW_dom"/>
</dbReference>
<dbReference type="SMART" id="SM00487">
    <property type="entry name" value="DEXDc"/>
    <property type="match status" value="1"/>
</dbReference>
<dbReference type="InterPro" id="IPR027417">
    <property type="entry name" value="P-loop_NTPase"/>
</dbReference>
<dbReference type="GO" id="GO:0003676">
    <property type="term" value="F:nucleic acid binding"/>
    <property type="evidence" value="ECO:0007669"/>
    <property type="project" value="InterPro"/>
</dbReference>
<feature type="domain" description="Helicase C-terminal" evidence="11">
    <location>
        <begin position="190"/>
        <end position="338"/>
    </location>
</feature>
<evidence type="ECO:0000256" key="1">
    <source>
        <dbReference type="ARBA" id="ARBA00012552"/>
    </source>
</evidence>
<evidence type="ECO:0000313" key="13">
    <source>
        <dbReference type="Proteomes" id="UP000485058"/>
    </source>
</evidence>
<dbReference type="Pfam" id="PF00397">
    <property type="entry name" value="WW"/>
    <property type="match status" value="1"/>
</dbReference>
<keyword evidence="8" id="KW-0472">Membrane</keyword>
<dbReference type="InterPro" id="IPR014001">
    <property type="entry name" value="Helicase_ATP-bd"/>
</dbReference>
<evidence type="ECO:0000256" key="7">
    <source>
        <dbReference type="SAM" id="Coils"/>
    </source>
</evidence>
<dbReference type="CDD" id="cd18787">
    <property type="entry name" value="SF2_C_DEAD"/>
    <property type="match status" value="1"/>
</dbReference>
<dbReference type="GO" id="GO:0016787">
    <property type="term" value="F:hydrolase activity"/>
    <property type="evidence" value="ECO:0007669"/>
    <property type="project" value="UniProtKB-KW"/>
</dbReference>
<dbReference type="Proteomes" id="UP000485058">
    <property type="component" value="Unassembled WGS sequence"/>
</dbReference>
<evidence type="ECO:0000256" key="3">
    <source>
        <dbReference type="ARBA" id="ARBA00022801"/>
    </source>
</evidence>
<feature type="coiled-coil region" evidence="7">
    <location>
        <begin position="680"/>
        <end position="716"/>
    </location>
</feature>
<dbReference type="PROSITE" id="PS51192">
    <property type="entry name" value="HELICASE_ATP_BIND_1"/>
    <property type="match status" value="1"/>
</dbReference>
<dbReference type="Pfam" id="PF00271">
    <property type="entry name" value="Helicase_C"/>
    <property type="match status" value="1"/>
</dbReference>
<dbReference type="GO" id="GO:0005524">
    <property type="term" value="F:ATP binding"/>
    <property type="evidence" value="ECO:0007669"/>
    <property type="project" value="UniProtKB-KW"/>
</dbReference>
<dbReference type="AlphaFoldDB" id="A0A699ZHN5"/>
<name>A0A699ZHN5_HAELA</name>
<dbReference type="CDD" id="cd00201">
    <property type="entry name" value="WW"/>
    <property type="match status" value="1"/>
</dbReference>
<feature type="domain" description="WW" evidence="9">
    <location>
        <begin position="10"/>
        <end position="44"/>
    </location>
</feature>
<organism evidence="12 13">
    <name type="scientific">Haematococcus lacustris</name>
    <name type="common">Green alga</name>
    <name type="synonym">Haematococcus pluvialis</name>
    <dbReference type="NCBI Taxonomy" id="44745"/>
    <lineage>
        <taxon>Eukaryota</taxon>
        <taxon>Viridiplantae</taxon>
        <taxon>Chlorophyta</taxon>
        <taxon>core chlorophytes</taxon>
        <taxon>Chlorophyceae</taxon>
        <taxon>CS clade</taxon>
        <taxon>Chlamydomonadales</taxon>
        <taxon>Haematococcaceae</taxon>
        <taxon>Haematococcus</taxon>
    </lineage>
</organism>
<comment type="caution">
    <text evidence="12">The sequence shown here is derived from an EMBL/GenBank/DDBJ whole genome shotgun (WGS) entry which is preliminary data.</text>
</comment>
<dbReference type="EC" id="3.6.4.13" evidence="1"/>
<dbReference type="EMBL" id="BLLF01001834">
    <property type="protein sequence ID" value="GFH21465.1"/>
    <property type="molecule type" value="Genomic_DNA"/>
</dbReference>
<evidence type="ECO:0000313" key="12">
    <source>
        <dbReference type="EMBL" id="GFH21465.1"/>
    </source>
</evidence>